<dbReference type="RefSeq" id="WP_169900494.1">
    <property type="nucleotide sequence ID" value="NZ_JAAQYH010000020.1"/>
</dbReference>
<reference evidence="1 2" key="1">
    <citation type="journal article" date="2020" name="Front. Microbiol.">
        <title>Genetic Organization of the aprX-lipA2 Operon Affects the Proteolytic Potential of Pseudomonas Species in Milk.</title>
        <authorList>
            <person name="Maier C."/>
            <person name="Huptas C."/>
            <person name="von Neubeck M."/>
            <person name="Scherer S."/>
            <person name="Wenning M."/>
            <person name="Lucking G."/>
        </authorList>
    </citation>
    <scope>NUCLEOTIDE SEQUENCE [LARGE SCALE GENOMIC DNA]</scope>
    <source>
        <strain evidence="1 2">WS 5405</strain>
    </source>
</reference>
<proteinExistence type="predicted"/>
<evidence type="ECO:0000313" key="1">
    <source>
        <dbReference type="EMBL" id="NNA76732.1"/>
    </source>
</evidence>
<dbReference type="Proteomes" id="UP000535954">
    <property type="component" value="Unassembled WGS sequence"/>
</dbReference>
<name>A0A7Y1M879_9PSED</name>
<dbReference type="AlphaFoldDB" id="A0A7Y1M879"/>
<evidence type="ECO:0000313" key="2">
    <source>
        <dbReference type="Proteomes" id="UP000535954"/>
    </source>
</evidence>
<accession>A0A7Y1M879</accession>
<organism evidence="1 2">
    <name type="scientific">Pseudomonas lactis</name>
    <dbReference type="NCBI Taxonomy" id="1615674"/>
    <lineage>
        <taxon>Bacteria</taxon>
        <taxon>Pseudomonadati</taxon>
        <taxon>Pseudomonadota</taxon>
        <taxon>Gammaproteobacteria</taxon>
        <taxon>Pseudomonadales</taxon>
        <taxon>Pseudomonadaceae</taxon>
        <taxon>Pseudomonas</taxon>
    </lineage>
</organism>
<sequence length="95" mass="10205">MTRSAYEIASTGADDLYTALDYFNNIHAIFVVMLKAFPEDSTAHAFAQLGIAEINDRSMTVLQWAECMVDELGDLAEGAPGALLVASPVSEVGHE</sequence>
<gene>
    <name evidence="1" type="ORF">HBO13_29295</name>
</gene>
<dbReference type="EMBL" id="JAAQYH010000020">
    <property type="protein sequence ID" value="NNA76732.1"/>
    <property type="molecule type" value="Genomic_DNA"/>
</dbReference>
<protein>
    <submittedName>
        <fullName evidence="1">Uncharacterized protein</fullName>
    </submittedName>
</protein>
<comment type="caution">
    <text evidence="1">The sequence shown here is derived from an EMBL/GenBank/DDBJ whole genome shotgun (WGS) entry which is preliminary data.</text>
</comment>